<keyword evidence="11" id="KW-1185">Reference proteome</keyword>
<gene>
    <name evidence="10" type="ORF">Cgig2_000716</name>
</gene>
<protein>
    <recommendedName>
        <fullName evidence="9">FAD-binding PCMH-type domain-containing protein</fullName>
    </recommendedName>
</protein>
<accession>A0A9Q1KCI0</accession>
<dbReference type="AlphaFoldDB" id="A0A9Q1KCI0"/>
<reference evidence="10" key="1">
    <citation type="submission" date="2022-04" db="EMBL/GenBank/DDBJ databases">
        <title>Carnegiea gigantea Genome sequencing and assembly v2.</title>
        <authorList>
            <person name="Copetti D."/>
            <person name="Sanderson M.J."/>
            <person name="Burquez A."/>
            <person name="Wojciechowski M.F."/>
        </authorList>
    </citation>
    <scope>NUCLEOTIDE SEQUENCE</scope>
    <source>
        <strain evidence="10">SGP5-SGP5p</strain>
        <tissue evidence="10">Aerial part</tissue>
    </source>
</reference>
<dbReference type="InterPro" id="IPR016167">
    <property type="entry name" value="FAD-bd_PCMH_sub1"/>
</dbReference>
<dbReference type="GO" id="GO:0071949">
    <property type="term" value="F:FAD binding"/>
    <property type="evidence" value="ECO:0007669"/>
    <property type="project" value="InterPro"/>
</dbReference>
<dbReference type="OrthoDB" id="407275at2759"/>
<evidence type="ECO:0000259" key="9">
    <source>
        <dbReference type="PROSITE" id="PS51387"/>
    </source>
</evidence>
<dbReference type="InterPro" id="IPR036318">
    <property type="entry name" value="FAD-bd_PCMH-like_sf"/>
</dbReference>
<keyword evidence="7" id="KW-0325">Glycoprotein</keyword>
<name>A0A9Q1KCI0_9CARY</name>
<dbReference type="SUPFAM" id="SSF56176">
    <property type="entry name" value="FAD-binding/transporter-associated domain-like"/>
    <property type="match status" value="1"/>
</dbReference>
<evidence type="ECO:0000256" key="6">
    <source>
        <dbReference type="ARBA" id="ARBA00023002"/>
    </source>
</evidence>
<dbReference type="Pfam" id="PF08031">
    <property type="entry name" value="BBE"/>
    <property type="match status" value="1"/>
</dbReference>
<dbReference type="InterPro" id="IPR006093">
    <property type="entry name" value="Oxy_OxRdtase_FAD_BS"/>
</dbReference>
<keyword evidence="3" id="KW-0285">Flavoprotein</keyword>
<evidence type="ECO:0000256" key="4">
    <source>
        <dbReference type="ARBA" id="ARBA00022729"/>
    </source>
</evidence>
<evidence type="ECO:0000256" key="8">
    <source>
        <dbReference type="SAM" id="SignalP"/>
    </source>
</evidence>
<comment type="caution">
    <text evidence="10">The sequence shown here is derived from an EMBL/GenBank/DDBJ whole genome shotgun (WGS) entry which is preliminary data.</text>
</comment>
<dbReference type="Gene3D" id="3.30.43.10">
    <property type="entry name" value="Uridine Diphospho-n-acetylenolpyruvylglucosamine Reductase, domain 2"/>
    <property type="match status" value="1"/>
</dbReference>
<dbReference type="InterPro" id="IPR016166">
    <property type="entry name" value="FAD-bd_PCMH"/>
</dbReference>
<dbReference type="PROSITE" id="PS51387">
    <property type="entry name" value="FAD_PCMH"/>
    <property type="match status" value="1"/>
</dbReference>
<dbReference type="InterPro" id="IPR016169">
    <property type="entry name" value="FAD-bd_PCMH_sub2"/>
</dbReference>
<comment type="similarity">
    <text evidence="2">Belongs to the oxygen-dependent FAD-linked oxidoreductase family.</text>
</comment>
<dbReference type="Proteomes" id="UP001153076">
    <property type="component" value="Unassembled WGS sequence"/>
</dbReference>
<dbReference type="GO" id="GO:0016491">
    <property type="term" value="F:oxidoreductase activity"/>
    <property type="evidence" value="ECO:0007669"/>
    <property type="project" value="UniProtKB-KW"/>
</dbReference>
<evidence type="ECO:0000313" key="10">
    <source>
        <dbReference type="EMBL" id="KAJ8440828.1"/>
    </source>
</evidence>
<dbReference type="Gene3D" id="3.40.462.20">
    <property type="match status" value="1"/>
</dbReference>
<organism evidence="10 11">
    <name type="scientific">Carnegiea gigantea</name>
    <dbReference type="NCBI Taxonomy" id="171969"/>
    <lineage>
        <taxon>Eukaryota</taxon>
        <taxon>Viridiplantae</taxon>
        <taxon>Streptophyta</taxon>
        <taxon>Embryophyta</taxon>
        <taxon>Tracheophyta</taxon>
        <taxon>Spermatophyta</taxon>
        <taxon>Magnoliopsida</taxon>
        <taxon>eudicotyledons</taxon>
        <taxon>Gunneridae</taxon>
        <taxon>Pentapetalae</taxon>
        <taxon>Caryophyllales</taxon>
        <taxon>Cactineae</taxon>
        <taxon>Cactaceae</taxon>
        <taxon>Cactoideae</taxon>
        <taxon>Echinocereeae</taxon>
        <taxon>Carnegiea</taxon>
    </lineage>
</organism>
<dbReference type="InterPro" id="IPR006094">
    <property type="entry name" value="Oxid_FAD_bind_N"/>
</dbReference>
<proteinExistence type="inferred from homology"/>
<evidence type="ECO:0000256" key="2">
    <source>
        <dbReference type="ARBA" id="ARBA00005466"/>
    </source>
</evidence>
<dbReference type="Pfam" id="PF01565">
    <property type="entry name" value="FAD_binding_4"/>
    <property type="match status" value="1"/>
</dbReference>
<evidence type="ECO:0000313" key="11">
    <source>
        <dbReference type="Proteomes" id="UP001153076"/>
    </source>
</evidence>
<keyword evidence="5" id="KW-0274">FAD</keyword>
<feature type="domain" description="FAD-binding PCMH-type" evidence="9">
    <location>
        <begin position="70"/>
        <end position="244"/>
    </location>
</feature>
<feature type="chain" id="PRO_5040110878" description="FAD-binding PCMH-type domain-containing protein" evidence="8">
    <location>
        <begin position="29"/>
        <end position="645"/>
    </location>
</feature>
<dbReference type="Gene3D" id="3.30.465.10">
    <property type="match status" value="2"/>
</dbReference>
<comment type="cofactor">
    <cofactor evidence="1">
        <name>FAD</name>
        <dbReference type="ChEBI" id="CHEBI:57692"/>
    </cofactor>
</comment>
<dbReference type="EMBL" id="JAKOGI010000183">
    <property type="protein sequence ID" value="KAJ8440828.1"/>
    <property type="molecule type" value="Genomic_DNA"/>
</dbReference>
<dbReference type="PANTHER" id="PTHR32448">
    <property type="entry name" value="OS08G0158400 PROTEIN"/>
    <property type="match status" value="1"/>
</dbReference>
<sequence length="645" mass="72742">MMNKLKVFLLSVTLFFFKSLVIPKPVISTNFLQCMTIRSPTTQVHTKDSSLYPTLMLKSQQNPRWLNCSETLKPLYIVDPSQEPEIGAVILCSKVQGLQVRVRSGGHDYEGQSYLSRSPFVLIDLINLRQITINMEDQTAWVQSGAPLGELYFSIAQKSGVLGFPAGVCPTVGVGGHIGGGGVGALTRKYGLAADHVIDAHLVDVNGQILERKSMGEDLFWAIRGGGGASFGVITAWKIKLVSVPSIVTVFTVHRTLEQGASKLINQWQRIADKLPEDLFIRIITQNVRRSYGVKKTTSFPELGLEANDCIEMSWIDSVLYFAGHPRGTPREALLDRDHQLYKSYFKAKSDFVNHPIPETALQQAWRRHLQIGEAYVVMEPLGGRMNNISETQIAFPHRTGNLYNIQYIVKWKVNEVKEAQKHIHWVRMLHRYMTPYVSRSPRAAYFNYRDLDLGINGINGTTSYLGARIWGTNYFKDNFERLAKVKRQNREINETPSYVTPLLNLHISSIKRLLANCSSFHNIYSLIFSVNNFPPELSVYSGSHFHIFSTCTTTKSHTTHVHAKNSPLYSLVDVDGRILDQKLMGEELYCAIRGGREVSFRVTTTWKINLVPVPRILTVFTQLSNMVKGLLSLLINGRKLLQAK</sequence>
<evidence type="ECO:0000256" key="5">
    <source>
        <dbReference type="ARBA" id="ARBA00022827"/>
    </source>
</evidence>
<keyword evidence="6" id="KW-0560">Oxidoreductase</keyword>
<feature type="signal peptide" evidence="8">
    <location>
        <begin position="1"/>
        <end position="28"/>
    </location>
</feature>
<dbReference type="InterPro" id="IPR012951">
    <property type="entry name" value="BBE"/>
</dbReference>
<dbReference type="PROSITE" id="PS00862">
    <property type="entry name" value="OX2_COVAL_FAD"/>
    <property type="match status" value="1"/>
</dbReference>
<evidence type="ECO:0000256" key="3">
    <source>
        <dbReference type="ARBA" id="ARBA00022630"/>
    </source>
</evidence>
<keyword evidence="4 8" id="KW-0732">Signal</keyword>
<evidence type="ECO:0000256" key="7">
    <source>
        <dbReference type="ARBA" id="ARBA00023180"/>
    </source>
</evidence>
<evidence type="ECO:0000256" key="1">
    <source>
        <dbReference type="ARBA" id="ARBA00001974"/>
    </source>
</evidence>